<dbReference type="InterPro" id="IPR036872">
    <property type="entry name" value="CH_dom_sf"/>
</dbReference>
<reference evidence="1" key="1">
    <citation type="journal article" date="2022" name="bioRxiv">
        <title>Sequencing and chromosome-scale assembly of the giantPleurodeles waltlgenome.</title>
        <authorList>
            <person name="Brown T."/>
            <person name="Elewa A."/>
            <person name="Iarovenko S."/>
            <person name="Subramanian E."/>
            <person name="Araus A.J."/>
            <person name="Petzold A."/>
            <person name="Susuki M."/>
            <person name="Suzuki K.-i.T."/>
            <person name="Hayashi T."/>
            <person name="Toyoda A."/>
            <person name="Oliveira C."/>
            <person name="Osipova E."/>
            <person name="Leigh N.D."/>
            <person name="Simon A."/>
            <person name="Yun M.H."/>
        </authorList>
    </citation>
    <scope>NUCLEOTIDE SEQUENCE</scope>
    <source>
        <strain evidence="1">20211129_DDA</strain>
        <tissue evidence="1">Liver</tissue>
    </source>
</reference>
<evidence type="ECO:0000313" key="1">
    <source>
        <dbReference type="EMBL" id="KAJ1182059.1"/>
    </source>
</evidence>
<sequence length="68" mass="7426">SLPFRKIPCKANAAPGSFFARDNTANFLSWCRSVGVGDTCIFESEGLVLHKQPREVCLCLLELGRIAA</sequence>
<keyword evidence="2" id="KW-1185">Reference proteome</keyword>
<dbReference type="Proteomes" id="UP001066276">
    <property type="component" value="Chromosome 3_2"/>
</dbReference>
<dbReference type="PANTHER" id="PTHR46756">
    <property type="entry name" value="TRANSGELIN"/>
    <property type="match status" value="1"/>
</dbReference>
<dbReference type="GO" id="GO:0051015">
    <property type="term" value="F:actin filament binding"/>
    <property type="evidence" value="ECO:0007669"/>
    <property type="project" value="TreeGrafter"/>
</dbReference>
<gene>
    <name evidence="1" type="ORF">NDU88_007254</name>
</gene>
<feature type="non-terminal residue" evidence="1">
    <location>
        <position position="1"/>
    </location>
</feature>
<dbReference type="GO" id="GO:0008093">
    <property type="term" value="F:cytoskeletal anchor activity"/>
    <property type="evidence" value="ECO:0007669"/>
    <property type="project" value="TreeGrafter"/>
</dbReference>
<feature type="non-terminal residue" evidence="1">
    <location>
        <position position="68"/>
    </location>
</feature>
<dbReference type="PANTHER" id="PTHR46756:SF9">
    <property type="entry name" value="GROWTH ARREST-SPECIFIC PROTEIN 2"/>
    <property type="match status" value="1"/>
</dbReference>
<organism evidence="1 2">
    <name type="scientific">Pleurodeles waltl</name>
    <name type="common">Iberian ribbed newt</name>
    <dbReference type="NCBI Taxonomy" id="8319"/>
    <lineage>
        <taxon>Eukaryota</taxon>
        <taxon>Metazoa</taxon>
        <taxon>Chordata</taxon>
        <taxon>Craniata</taxon>
        <taxon>Vertebrata</taxon>
        <taxon>Euteleostomi</taxon>
        <taxon>Amphibia</taxon>
        <taxon>Batrachia</taxon>
        <taxon>Caudata</taxon>
        <taxon>Salamandroidea</taxon>
        <taxon>Salamandridae</taxon>
        <taxon>Pleurodelinae</taxon>
        <taxon>Pleurodeles</taxon>
    </lineage>
</organism>
<dbReference type="AlphaFoldDB" id="A0AAV7TZ77"/>
<dbReference type="GO" id="GO:0005884">
    <property type="term" value="C:actin filament"/>
    <property type="evidence" value="ECO:0007669"/>
    <property type="project" value="TreeGrafter"/>
</dbReference>
<dbReference type="EMBL" id="JANPWB010000006">
    <property type="protein sequence ID" value="KAJ1182059.1"/>
    <property type="molecule type" value="Genomic_DNA"/>
</dbReference>
<dbReference type="SUPFAM" id="SSF47576">
    <property type="entry name" value="Calponin-homology domain, CH-domain"/>
    <property type="match status" value="1"/>
</dbReference>
<dbReference type="Gene3D" id="1.10.418.10">
    <property type="entry name" value="Calponin-like domain"/>
    <property type="match status" value="1"/>
</dbReference>
<accession>A0AAV7TZ77</accession>
<protein>
    <submittedName>
        <fullName evidence="1">Uncharacterized protein</fullName>
    </submittedName>
</protein>
<dbReference type="GO" id="GO:0051764">
    <property type="term" value="P:actin crosslink formation"/>
    <property type="evidence" value="ECO:0007669"/>
    <property type="project" value="TreeGrafter"/>
</dbReference>
<name>A0AAV7TZ77_PLEWA</name>
<proteinExistence type="predicted"/>
<comment type="caution">
    <text evidence="1">The sequence shown here is derived from an EMBL/GenBank/DDBJ whole genome shotgun (WGS) entry which is preliminary data.</text>
</comment>
<evidence type="ECO:0000313" key="2">
    <source>
        <dbReference type="Proteomes" id="UP001066276"/>
    </source>
</evidence>